<keyword evidence="2" id="KW-0472">Membrane</keyword>
<evidence type="ECO:0000313" key="3">
    <source>
        <dbReference type="EMBL" id="SPN96739.1"/>
    </source>
</evidence>
<dbReference type="PANTHER" id="PTHR40623:SF2">
    <property type="entry name" value="INTEGRAL MEMBRANE PROTEIN"/>
    <property type="match status" value="1"/>
</dbReference>
<protein>
    <submittedName>
        <fullName evidence="3">Uncharacterized protein</fullName>
    </submittedName>
</protein>
<evidence type="ECO:0000313" key="4">
    <source>
        <dbReference type="Proteomes" id="UP001187682"/>
    </source>
</evidence>
<dbReference type="EMBL" id="ONZQ02000001">
    <property type="protein sequence ID" value="SPN96739.1"/>
    <property type="molecule type" value="Genomic_DNA"/>
</dbReference>
<dbReference type="AlphaFoldDB" id="A0AAE8SQN1"/>
<comment type="caution">
    <text evidence="3">The sequence shown here is derived from an EMBL/GenBank/DDBJ whole genome shotgun (WGS) entry which is preliminary data.</text>
</comment>
<gene>
    <name evidence="3" type="ORF">DNG_00259</name>
</gene>
<proteinExistence type="predicted"/>
<keyword evidence="2" id="KW-1133">Transmembrane helix</keyword>
<feature type="region of interest" description="Disordered" evidence="1">
    <location>
        <begin position="95"/>
        <end position="121"/>
    </location>
</feature>
<evidence type="ECO:0000256" key="2">
    <source>
        <dbReference type="SAM" id="Phobius"/>
    </source>
</evidence>
<organism evidence="3 4">
    <name type="scientific">Cephalotrichum gorgonifer</name>
    <dbReference type="NCBI Taxonomy" id="2041049"/>
    <lineage>
        <taxon>Eukaryota</taxon>
        <taxon>Fungi</taxon>
        <taxon>Dikarya</taxon>
        <taxon>Ascomycota</taxon>
        <taxon>Pezizomycotina</taxon>
        <taxon>Sordariomycetes</taxon>
        <taxon>Hypocreomycetidae</taxon>
        <taxon>Microascales</taxon>
        <taxon>Microascaceae</taxon>
        <taxon>Cephalotrichum</taxon>
    </lineage>
</organism>
<feature type="compositionally biased region" description="Basic and acidic residues" evidence="1">
    <location>
        <begin position="97"/>
        <end position="114"/>
    </location>
</feature>
<feature type="transmembrane region" description="Helical" evidence="2">
    <location>
        <begin position="15"/>
        <end position="36"/>
    </location>
</feature>
<feature type="region of interest" description="Disordered" evidence="1">
    <location>
        <begin position="184"/>
        <end position="204"/>
    </location>
</feature>
<dbReference type="PANTHER" id="PTHR40623">
    <property type="entry name" value="INTEGRAL MEMBRANE PROTEIN"/>
    <property type="match status" value="1"/>
</dbReference>
<feature type="compositionally biased region" description="Polar residues" evidence="1">
    <location>
        <begin position="194"/>
        <end position="204"/>
    </location>
</feature>
<name>A0AAE8SQN1_9PEZI</name>
<dbReference type="Proteomes" id="UP001187682">
    <property type="component" value="Unassembled WGS sequence"/>
</dbReference>
<sequence length="204" mass="22247">MTSSFFTSWELWQKLSFFLALAMLVSFTAGLVNLHFTTRASRLHALLDEEKRAYLASMRAAGLRPSGRGDSDFPFGARALEMGIEVEGVWVVGRGEPGGERRTGGDEGDRRRFGPDVAAGPDALRRCRPAGGVHRSGVFERRRDTLHGIPDEFDDPVVGLGDGEMDGLGHIHRCGDGLFNTDVGGVRRSPMRRNASSAQTPSNF</sequence>
<evidence type="ECO:0000256" key="1">
    <source>
        <dbReference type="SAM" id="MobiDB-lite"/>
    </source>
</evidence>
<keyword evidence="2" id="KW-0812">Transmembrane</keyword>
<accession>A0AAE8SQN1</accession>
<keyword evidence="4" id="KW-1185">Reference proteome</keyword>
<reference evidence="3" key="1">
    <citation type="submission" date="2018-03" db="EMBL/GenBank/DDBJ databases">
        <authorList>
            <person name="Guldener U."/>
        </authorList>
    </citation>
    <scope>NUCLEOTIDE SEQUENCE</scope>
</reference>